<dbReference type="EMBL" id="CAJNIZ010000514">
    <property type="protein sequence ID" value="CAE7168083.1"/>
    <property type="molecule type" value="Genomic_DNA"/>
</dbReference>
<dbReference type="SUPFAM" id="SSF52047">
    <property type="entry name" value="RNI-like"/>
    <property type="match status" value="1"/>
</dbReference>
<dbReference type="SMART" id="SM00368">
    <property type="entry name" value="LRR_RI"/>
    <property type="match status" value="5"/>
</dbReference>
<dbReference type="SUPFAM" id="SSF54631">
    <property type="entry name" value="CBS-domain pair"/>
    <property type="match status" value="1"/>
</dbReference>
<dbReference type="InterPro" id="IPR032675">
    <property type="entry name" value="LRR_dom_sf"/>
</dbReference>
<dbReference type="GO" id="GO:0016020">
    <property type="term" value="C:membrane"/>
    <property type="evidence" value="ECO:0007669"/>
    <property type="project" value="UniProtKB-SubCell"/>
</dbReference>
<keyword evidence="3" id="KW-0677">Repeat</keyword>
<dbReference type="AlphaFoldDB" id="A0A812IRY0"/>
<evidence type="ECO:0000256" key="8">
    <source>
        <dbReference type="SAM" id="Phobius"/>
    </source>
</evidence>
<protein>
    <submittedName>
        <fullName evidence="9">ClcC protein</fullName>
    </submittedName>
</protein>
<sequence>MFTGSVTRGSQDFAFFENSFPDAAETEEPSLRMASPMAGSRPGTSGACGASRPQSRQIVRKREARLKLLEAKEDMQLEEYTDEAFVSVAQREQLKQEYWQKYNEAGSAKKTLSEFEEWQRVLHGSKAEVSTTAPSEVEDLATSRVSVEDTGWRSSHLGFTRRSGHEEYVSDYYRRCRERHYIPLGPRGSTPRQAKGHIHPVVDPVAVEPGVLDFGGWSLGSDRLDMLCQAPGALDQCTRCNLSENRIEDRSVPLICEKLLPRAQALNLSHNQIGIDGMRHFERSLRKTGLNPPLMELNLQGNRLGTPFGKVAAADAYERDLCNFIDALGRAQDLRALSLAQNGLGRVNHELGQALGQMISGLKHLRVLDLHWNSFHGLGAYKLLEGICDNRVSGGKLSRVDLSWNRLGMGKAKKPHNPSKMLADVLANNNQLFHLDISYNSIGVEDCATIASGLRFNSTLFGFHDLLVAVGLAKSGTPRKQGAGRICSCLALCCTLFIFTCAPAAGGSGAPENKGFLNGNEMPELFTLQNLIGRAVATMLANVTGYPVGREGPTVTMGSNLAYLITSVMALPFVRQWVDVDAPGSATSAATMIDEDRFEHAKRIVCTVGGACGMAMLFDSPIGGIVYMFEEITSSSWPVEVTFRSFAGTCVCALLSRALLNMCGTSTKAFVIYEWNPQPQGWSWRDVPFFMLLAVIIGPFSAFHTRACLVVASARQKLMSRLAAYQPYNKMADAVLYGGLVALTYSLVALSANCKHTAQDAAEFVRYDCEEGKYNPVASLLLTTSEGAVKRLFSRHDANEIHFRNELLAFVSYTSLNIGLTGVPVPSGNFTGSMLIGGLIGRMMGALVRDYGKPGMAVSGVYAMVGSASMLAGFKQMAVAVVVFITGAANDLGLVPPLMLAVTISLLLNKLINERGFDEEQILRKAIAYLPAEPPRLLDRTVALELCDELPSDAVLAPEVDFRAIRAALQQDKVDCFPVLKEGGHCIGFTTRARLQAAMEVWQTSGFIDVSDRGTLKEAASDPGGEQMGKLVSAAVARESSFSGNVLPVKRLTERAPYTILEDMPGPRLYALFAKAGAKAACVISERGEFKGMISRKGLIETTRRYEQASDEGLDETVGDDDEEQSLVVPT</sequence>
<name>A0A812IRY0_SYMPI</name>
<dbReference type="InterPro" id="IPR046342">
    <property type="entry name" value="CBS_dom_sf"/>
</dbReference>
<evidence type="ECO:0000256" key="3">
    <source>
        <dbReference type="ARBA" id="ARBA00022737"/>
    </source>
</evidence>
<reference evidence="9" key="1">
    <citation type="submission" date="2021-02" db="EMBL/GenBank/DDBJ databases">
        <authorList>
            <person name="Dougan E. K."/>
            <person name="Rhodes N."/>
            <person name="Thang M."/>
            <person name="Chan C."/>
        </authorList>
    </citation>
    <scope>NUCLEOTIDE SEQUENCE</scope>
</reference>
<feature type="region of interest" description="Disordered" evidence="7">
    <location>
        <begin position="1106"/>
        <end position="1131"/>
    </location>
</feature>
<dbReference type="OrthoDB" id="44789at2759"/>
<gene>
    <name evidence="9" type="primary">clcC</name>
    <name evidence="9" type="ORF">SPIL2461_LOCUS616</name>
</gene>
<dbReference type="Proteomes" id="UP000649617">
    <property type="component" value="Unassembled WGS sequence"/>
</dbReference>
<evidence type="ECO:0000313" key="10">
    <source>
        <dbReference type="Proteomes" id="UP000649617"/>
    </source>
</evidence>
<evidence type="ECO:0000313" key="9">
    <source>
        <dbReference type="EMBL" id="CAE7168083.1"/>
    </source>
</evidence>
<feature type="transmembrane region" description="Helical" evidence="8">
    <location>
        <begin position="860"/>
        <end position="888"/>
    </location>
</feature>
<keyword evidence="10" id="KW-1185">Reference proteome</keyword>
<evidence type="ECO:0000256" key="6">
    <source>
        <dbReference type="ARBA" id="ARBA00023136"/>
    </source>
</evidence>
<dbReference type="Pfam" id="PF00654">
    <property type="entry name" value="Voltage_CLC"/>
    <property type="match status" value="1"/>
</dbReference>
<keyword evidence="2 8" id="KW-0812">Transmembrane</keyword>
<evidence type="ECO:0000256" key="7">
    <source>
        <dbReference type="SAM" id="MobiDB-lite"/>
    </source>
</evidence>
<dbReference type="InterPro" id="IPR051280">
    <property type="entry name" value="Cl-channel/antiporter"/>
</dbReference>
<dbReference type="GO" id="GO:0015108">
    <property type="term" value="F:chloride transmembrane transporter activity"/>
    <property type="evidence" value="ECO:0007669"/>
    <property type="project" value="InterPro"/>
</dbReference>
<dbReference type="InterPro" id="IPR014743">
    <property type="entry name" value="Cl-channel_core"/>
</dbReference>
<evidence type="ECO:0000256" key="1">
    <source>
        <dbReference type="ARBA" id="ARBA00004141"/>
    </source>
</evidence>
<feature type="transmembrane region" description="Helical" evidence="8">
    <location>
        <begin position="689"/>
        <end position="713"/>
    </location>
</feature>
<evidence type="ECO:0000256" key="4">
    <source>
        <dbReference type="ARBA" id="ARBA00022989"/>
    </source>
</evidence>
<comment type="caution">
    <text evidence="9">The sequence shown here is derived from an EMBL/GenBank/DDBJ whole genome shotgun (WGS) entry which is preliminary data.</text>
</comment>
<dbReference type="Gene3D" id="3.10.580.10">
    <property type="entry name" value="CBS-domain"/>
    <property type="match status" value="1"/>
</dbReference>
<accession>A0A812IRY0</accession>
<proteinExistence type="predicted"/>
<keyword evidence="5" id="KW-0129">CBS domain</keyword>
<keyword evidence="4 8" id="KW-1133">Transmembrane helix</keyword>
<organism evidence="9 10">
    <name type="scientific">Symbiodinium pilosum</name>
    <name type="common">Dinoflagellate</name>
    <dbReference type="NCBI Taxonomy" id="2952"/>
    <lineage>
        <taxon>Eukaryota</taxon>
        <taxon>Sar</taxon>
        <taxon>Alveolata</taxon>
        <taxon>Dinophyceae</taxon>
        <taxon>Suessiales</taxon>
        <taxon>Symbiodiniaceae</taxon>
        <taxon>Symbiodinium</taxon>
    </lineage>
</organism>
<dbReference type="Gene3D" id="1.10.3080.10">
    <property type="entry name" value="Clc chloride channel"/>
    <property type="match status" value="1"/>
</dbReference>
<dbReference type="PANTHER" id="PTHR11689:SF136">
    <property type="entry name" value="H(+)_CL(-) EXCHANGE TRANSPORTER 7"/>
    <property type="match status" value="1"/>
</dbReference>
<dbReference type="SUPFAM" id="SSF81340">
    <property type="entry name" value="Clc chloride channel"/>
    <property type="match status" value="1"/>
</dbReference>
<keyword evidence="6 8" id="KW-0472">Membrane</keyword>
<feature type="compositionally biased region" description="Acidic residues" evidence="7">
    <location>
        <begin position="1109"/>
        <end position="1125"/>
    </location>
</feature>
<feature type="region of interest" description="Disordered" evidence="7">
    <location>
        <begin position="24"/>
        <end position="56"/>
    </location>
</feature>
<evidence type="ECO:0000256" key="5">
    <source>
        <dbReference type="ARBA" id="ARBA00023122"/>
    </source>
</evidence>
<evidence type="ECO:0000256" key="2">
    <source>
        <dbReference type="ARBA" id="ARBA00022692"/>
    </source>
</evidence>
<dbReference type="PANTHER" id="PTHR11689">
    <property type="entry name" value="CHLORIDE CHANNEL PROTEIN CLC FAMILY MEMBER"/>
    <property type="match status" value="1"/>
</dbReference>
<dbReference type="PRINTS" id="PR00762">
    <property type="entry name" value="CLCHANNEL"/>
</dbReference>
<dbReference type="Gene3D" id="3.80.10.10">
    <property type="entry name" value="Ribonuclease Inhibitor"/>
    <property type="match status" value="2"/>
</dbReference>
<dbReference type="InterPro" id="IPR001807">
    <property type="entry name" value="ClC"/>
</dbReference>
<comment type="subcellular location">
    <subcellularLocation>
        <location evidence="1">Membrane</location>
        <topology evidence="1">Multi-pass membrane protein</topology>
    </subcellularLocation>
</comment>